<evidence type="ECO:0000256" key="6">
    <source>
        <dbReference type="ARBA" id="ARBA00022692"/>
    </source>
</evidence>
<dbReference type="PANTHER" id="PTHR30386">
    <property type="entry name" value="MEMBRANE FUSION SUBUNIT OF EMRAB-TOLC MULTIDRUG EFFLUX PUMP"/>
    <property type="match status" value="1"/>
</dbReference>
<dbReference type="InterPro" id="IPR050739">
    <property type="entry name" value="MFP"/>
</dbReference>
<organism evidence="13 14">
    <name type="scientific">Sulfurimonas denitrificans (strain ATCC 33889 / DSM 1251)</name>
    <name type="common">Thiomicrospira denitrificans (strain ATCC 33889 / DSM 1251)</name>
    <dbReference type="NCBI Taxonomy" id="326298"/>
    <lineage>
        <taxon>Bacteria</taxon>
        <taxon>Pseudomonadati</taxon>
        <taxon>Campylobacterota</taxon>
        <taxon>Epsilonproteobacteria</taxon>
        <taxon>Campylobacterales</taxon>
        <taxon>Sulfurimonadaceae</taxon>
        <taxon>Sulfurimonas</taxon>
    </lineage>
</organism>
<dbReference type="Pfam" id="PF25994">
    <property type="entry name" value="HH_AprE"/>
    <property type="match status" value="1"/>
</dbReference>
<evidence type="ECO:0000259" key="12">
    <source>
        <dbReference type="Pfam" id="PF26002"/>
    </source>
</evidence>
<dbReference type="InterPro" id="IPR058982">
    <property type="entry name" value="Beta-barrel_AprE"/>
</dbReference>
<evidence type="ECO:0000313" key="14">
    <source>
        <dbReference type="Proteomes" id="UP000002714"/>
    </source>
</evidence>
<feature type="coiled-coil region" evidence="9">
    <location>
        <begin position="146"/>
        <end position="239"/>
    </location>
</feature>
<keyword evidence="7 10" id="KW-1133">Transmembrane helix</keyword>
<keyword evidence="14" id="KW-1185">Reference proteome</keyword>
<keyword evidence="9" id="KW-0175">Coiled coil</keyword>
<dbReference type="EMBL" id="CP000153">
    <property type="protein sequence ID" value="ABB44982.1"/>
    <property type="molecule type" value="Genomic_DNA"/>
</dbReference>
<keyword evidence="6 10" id="KW-0812">Transmembrane</keyword>
<accession>Q30PU9</accession>
<comment type="similarity">
    <text evidence="2">Belongs to the membrane fusion protein (MFP) (TC 8.A.1) family.</text>
</comment>
<evidence type="ECO:0000256" key="1">
    <source>
        <dbReference type="ARBA" id="ARBA00004377"/>
    </source>
</evidence>
<sequence length="431" mass="48702">MENKKITMPSYDDSGVIRFGLAIIFVMFVLMGGWMAYAPLASSAVAVGKVSADLDKKTIQHLEGGKIEKIYVKDGDRVKKDQILLKLSDVQIKAQLNILNSQYQDALALFARLKAQRDGDKVIEFLPESTDENIIKNQRNIFETTKRKIEDENIITNNRITQLQNQIDGLNSLIKSKENRRASISEEILEWESLYKQRLVDKQRIRDLQRENNMIEGDLASTKSDIAKINEQISELQTQQLLREKEFQKETLERYVEAKSHIADLKSKITATEDTLERTAIVAPIDGIVVGFEIHTEGGVVSPAKPILEIVPQDSKLIVVAQVQITDIDKVQVGLIADIRFSAFDLRQSHVVEGKVVHVSADSFINQDGKTQYYSAKIEVTKEGVKSLQDNHFVLVSGMPAEVMIKTGERTALSYLLKPFMDMFSRSFNEE</sequence>
<evidence type="ECO:0000256" key="10">
    <source>
        <dbReference type="SAM" id="Phobius"/>
    </source>
</evidence>
<feature type="domain" description="AprE-like beta-barrel" evidence="12">
    <location>
        <begin position="317"/>
        <end position="408"/>
    </location>
</feature>
<dbReference type="Proteomes" id="UP000002714">
    <property type="component" value="Chromosome"/>
</dbReference>
<evidence type="ECO:0000256" key="2">
    <source>
        <dbReference type="ARBA" id="ARBA00009477"/>
    </source>
</evidence>
<dbReference type="PRINTS" id="PR01490">
    <property type="entry name" value="RTXTOXIND"/>
</dbReference>
<dbReference type="SUPFAM" id="SSF111369">
    <property type="entry name" value="HlyD-like secretion proteins"/>
    <property type="match status" value="1"/>
</dbReference>
<dbReference type="HOGENOM" id="CLU_023976_1_1_7"/>
<evidence type="ECO:0000256" key="9">
    <source>
        <dbReference type="SAM" id="Coils"/>
    </source>
</evidence>
<keyword evidence="8 10" id="KW-0472">Membrane</keyword>
<dbReference type="InterPro" id="IPR010129">
    <property type="entry name" value="T1SS_HlyD"/>
</dbReference>
<dbReference type="Pfam" id="PF26002">
    <property type="entry name" value="Beta-barrel_AprE"/>
    <property type="match status" value="1"/>
</dbReference>
<evidence type="ECO:0000256" key="4">
    <source>
        <dbReference type="ARBA" id="ARBA00022475"/>
    </source>
</evidence>
<reference evidence="13 14" key="1">
    <citation type="journal article" date="2008" name="Appl. Environ. Microbiol.">
        <title>Genome of the epsilonproteobacterial chemolithoautotroph Sulfurimonas denitrificans.</title>
        <authorList>
            <person name="Sievert S.M."/>
            <person name="Scott K.M."/>
            <person name="Klotz M.G."/>
            <person name="Chain P.S.G."/>
            <person name="Hauser L.J."/>
            <person name="Hemp J."/>
            <person name="Huegler M."/>
            <person name="Land M."/>
            <person name="Lapidus A."/>
            <person name="Larimer F.W."/>
            <person name="Lucas S."/>
            <person name="Malfatti S.A."/>
            <person name="Meyer F."/>
            <person name="Paulsen I.T."/>
            <person name="Ren Q."/>
            <person name="Simon J."/>
            <person name="Bailey K."/>
            <person name="Diaz E."/>
            <person name="Fitzpatrick K.A."/>
            <person name="Glover B."/>
            <person name="Gwatney N."/>
            <person name="Korajkic A."/>
            <person name="Long A."/>
            <person name="Mobberley J.M."/>
            <person name="Pantry S.N."/>
            <person name="Pazder G."/>
            <person name="Peterson S."/>
            <person name="Quintanilla J.D."/>
            <person name="Sprinkle R."/>
            <person name="Stephens J."/>
            <person name="Thomas P."/>
            <person name="Vaughn R."/>
            <person name="Weber M.J."/>
            <person name="Wooten L.L."/>
        </authorList>
    </citation>
    <scope>NUCLEOTIDE SEQUENCE [LARGE SCALE GENOMIC DNA]</scope>
    <source>
        <strain evidence="14">ATCC 33889 / DSM 1251</strain>
    </source>
</reference>
<proteinExistence type="inferred from homology"/>
<keyword evidence="5" id="KW-0997">Cell inner membrane</keyword>
<dbReference type="eggNOG" id="COG0845">
    <property type="taxonomic scope" value="Bacteria"/>
</dbReference>
<keyword evidence="3" id="KW-0813">Transport</keyword>
<dbReference type="RefSeq" id="WP_011373323.1">
    <property type="nucleotide sequence ID" value="NC_007575.1"/>
</dbReference>
<evidence type="ECO:0000256" key="3">
    <source>
        <dbReference type="ARBA" id="ARBA00022448"/>
    </source>
</evidence>
<dbReference type="KEGG" id="tdn:Suden_1706"/>
<dbReference type="PANTHER" id="PTHR30386:SF17">
    <property type="entry name" value="ALKALINE PROTEASE SECRETION PROTEIN APRE"/>
    <property type="match status" value="1"/>
</dbReference>
<keyword evidence="4" id="KW-1003">Cell membrane</keyword>
<dbReference type="GO" id="GO:0015031">
    <property type="term" value="P:protein transport"/>
    <property type="evidence" value="ECO:0007669"/>
    <property type="project" value="InterPro"/>
</dbReference>
<gene>
    <name evidence="13" type="ordered locus">Suden_1706</name>
</gene>
<comment type="subcellular location">
    <subcellularLocation>
        <location evidence="1">Cell inner membrane</location>
        <topology evidence="1">Single-pass membrane protein</topology>
    </subcellularLocation>
</comment>
<dbReference type="AlphaFoldDB" id="Q30PU9"/>
<dbReference type="InterPro" id="IPR058781">
    <property type="entry name" value="HH_AprE-like"/>
</dbReference>
<feature type="transmembrane region" description="Helical" evidence="10">
    <location>
        <begin position="16"/>
        <end position="37"/>
    </location>
</feature>
<dbReference type="NCBIfam" id="TIGR01843">
    <property type="entry name" value="type_I_hlyD"/>
    <property type="match status" value="1"/>
</dbReference>
<feature type="domain" description="AprE-like long alpha-helical hairpin" evidence="11">
    <location>
        <begin position="93"/>
        <end position="274"/>
    </location>
</feature>
<name>Q30PU9_SULDN</name>
<dbReference type="GO" id="GO:0005886">
    <property type="term" value="C:plasma membrane"/>
    <property type="evidence" value="ECO:0007669"/>
    <property type="project" value="UniProtKB-SubCell"/>
</dbReference>
<dbReference type="Gene3D" id="2.40.50.100">
    <property type="match status" value="1"/>
</dbReference>
<evidence type="ECO:0000256" key="7">
    <source>
        <dbReference type="ARBA" id="ARBA00022989"/>
    </source>
</evidence>
<evidence type="ECO:0000256" key="5">
    <source>
        <dbReference type="ARBA" id="ARBA00022519"/>
    </source>
</evidence>
<protein>
    <submittedName>
        <fullName evidence="13">Type I secretion membrane fusion protein, HlyD</fullName>
    </submittedName>
</protein>
<evidence type="ECO:0000256" key="8">
    <source>
        <dbReference type="ARBA" id="ARBA00023136"/>
    </source>
</evidence>
<evidence type="ECO:0000313" key="13">
    <source>
        <dbReference type="EMBL" id="ABB44982.1"/>
    </source>
</evidence>
<dbReference type="Gene3D" id="2.40.30.170">
    <property type="match status" value="1"/>
</dbReference>
<dbReference type="OrthoDB" id="9810980at2"/>
<dbReference type="STRING" id="326298.Suden_1706"/>
<evidence type="ECO:0000259" key="11">
    <source>
        <dbReference type="Pfam" id="PF25994"/>
    </source>
</evidence>